<accession>A0A1R3WIU7</accession>
<reference evidence="3" key="1">
    <citation type="submission" date="2017-01" db="EMBL/GenBank/DDBJ databases">
        <authorList>
            <person name="Varghese N."/>
            <person name="Submissions S."/>
        </authorList>
    </citation>
    <scope>NUCLEOTIDE SEQUENCE [LARGE SCALE GENOMIC DNA]</scope>
    <source>
        <strain evidence="3">DSM 29591</strain>
    </source>
</reference>
<dbReference type="Proteomes" id="UP000186997">
    <property type="component" value="Unassembled WGS sequence"/>
</dbReference>
<evidence type="ECO:0000259" key="1">
    <source>
        <dbReference type="SMART" id="SM00479"/>
    </source>
</evidence>
<gene>
    <name evidence="2" type="ORF">SAMN05421665_0515</name>
</gene>
<dbReference type="SUPFAM" id="SSF53098">
    <property type="entry name" value="Ribonuclease H-like"/>
    <property type="match status" value="1"/>
</dbReference>
<dbReference type="GO" id="GO:0004527">
    <property type="term" value="F:exonuclease activity"/>
    <property type="evidence" value="ECO:0007669"/>
    <property type="project" value="UniProtKB-KW"/>
</dbReference>
<sequence>MTDIPFEKYVFLDFEASGLDPNSWPIELGVSWITTDFQVETYANLIKPSPDWFEDAWSPISAEVHNIPRRDLDTAPSLDVVARDFLTILGDRIALSDAPAFERHWLETLLQAAQLVNTVQIQDFDATTFQTFPDAALNHIYERMTRGRKKHRAGDDSAKLAEAWAVGLRHLKNGGSKL</sequence>
<dbReference type="SMART" id="SM00479">
    <property type="entry name" value="EXOIII"/>
    <property type="match status" value="1"/>
</dbReference>
<dbReference type="InterPro" id="IPR013520">
    <property type="entry name" value="Ribonucl_H"/>
</dbReference>
<dbReference type="GO" id="GO:0006259">
    <property type="term" value="P:DNA metabolic process"/>
    <property type="evidence" value="ECO:0007669"/>
    <property type="project" value="UniProtKB-ARBA"/>
</dbReference>
<keyword evidence="2" id="KW-0540">Nuclease</keyword>
<dbReference type="RefSeq" id="WP_076658235.1">
    <property type="nucleotide sequence ID" value="NZ_FTPR01000001.1"/>
</dbReference>
<keyword evidence="2" id="KW-0269">Exonuclease</keyword>
<dbReference type="InterPro" id="IPR036397">
    <property type="entry name" value="RNaseH_sf"/>
</dbReference>
<dbReference type="Pfam" id="PF00929">
    <property type="entry name" value="RNase_T"/>
    <property type="match status" value="1"/>
</dbReference>
<evidence type="ECO:0000313" key="2">
    <source>
        <dbReference type="EMBL" id="SIT77184.1"/>
    </source>
</evidence>
<keyword evidence="2" id="KW-0378">Hydrolase</keyword>
<dbReference type="STRING" id="287098.SAMN05421665_0515"/>
<dbReference type="InterPro" id="IPR012337">
    <property type="entry name" value="RNaseH-like_sf"/>
</dbReference>
<organism evidence="2 3">
    <name type="scientific">Yoonia rosea</name>
    <dbReference type="NCBI Taxonomy" id="287098"/>
    <lineage>
        <taxon>Bacteria</taxon>
        <taxon>Pseudomonadati</taxon>
        <taxon>Pseudomonadota</taxon>
        <taxon>Alphaproteobacteria</taxon>
        <taxon>Rhodobacterales</taxon>
        <taxon>Paracoccaceae</taxon>
        <taxon>Yoonia</taxon>
    </lineage>
</organism>
<protein>
    <submittedName>
        <fullName evidence="2">Exonuclease</fullName>
    </submittedName>
</protein>
<dbReference type="EMBL" id="FTPR01000001">
    <property type="protein sequence ID" value="SIT77184.1"/>
    <property type="molecule type" value="Genomic_DNA"/>
</dbReference>
<evidence type="ECO:0000313" key="3">
    <source>
        <dbReference type="Proteomes" id="UP000186997"/>
    </source>
</evidence>
<feature type="domain" description="Exonuclease" evidence="1">
    <location>
        <begin position="8"/>
        <end position="173"/>
    </location>
</feature>
<dbReference type="AlphaFoldDB" id="A0A1R3WIU7"/>
<keyword evidence="3" id="KW-1185">Reference proteome</keyword>
<proteinExistence type="predicted"/>
<dbReference type="Gene3D" id="3.30.420.10">
    <property type="entry name" value="Ribonuclease H-like superfamily/Ribonuclease H"/>
    <property type="match status" value="1"/>
</dbReference>
<dbReference type="GO" id="GO:0003676">
    <property type="term" value="F:nucleic acid binding"/>
    <property type="evidence" value="ECO:0007669"/>
    <property type="project" value="InterPro"/>
</dbReference>
<name>A0A1R3WIU7_9RHOB</name>
<dbReference type="OrthoDB" id="5705783at2"/>